<dbReference type="RefSeq" id="WP_418161944.1">
    <property type="nucleotide sequence ID" value="NZ_JBBLZC010000044.1"/>
</dbReference>
<dbReference type="EMBL" id="JBBLZC010000044">
    <property type="protein sequence ID" value="MEK0086100.1"/>
    <property type="molecule type" value="Genomic_DNA"/>
</dbReference>
<keyword evidence="3" id="KW-1185">Reference proteome</keyword>
<dbReference type="Proteomes" id="UP001375743">
    <property type="component" value="Unassembled WGS sequence"/>
</dbReference>
<feature type="region of interest" description="Disordered" evidence="1">
    <location>
        <begin position="1"/>
        <end position="28"/>
    </location>
</feature>
<protein>
    <submittedName>
        <fullName evidence="2">Uncharacterized protein</fullName>
    </submittedName>
</protein>
<name>A0ABU8Y0A0_9PROT</name>
<organism evidence="2 3">
    <name type="scientific">Benzoatithermus flavus</name>
    <dbReference type="NCBI Taxonomy" id="3108223"/>
    <lineage>
        <taxon>Bacteria</taxon>
        <taxon>Pseudomonadati</taxon>
        <taxon>Pseudomonadota</taxon>
        <taxon>Alphaproteobacteria</taxon>
        <taxon>Geminicoccales</taxon>
        <taxon>Geminicoccaceae</taxon>
        <taxon>Benzoatithermus</taxon>
    </lineage>
</organism>
<proteinExistence type="predicted"/>
<sequence length="56" mass="5750">MPAILDSTDTDDPPGFEPAPLAALSREPGAEHGVQIEASALPGQTIRAGAKMRPPT</sequence>
<comment type="caution">
    <text evidence="2">The sequence shown here is derived from an EMBL/GenBank/DDBJ whole genome shotgun (WGS) entry which is preliminary data.</text>
</comment>
<reference evidence="2 3" key="1">
    <citation type="submission" date="2024-01" db="EMBL/GenBank/DDBJ databases">
        <title>Multi-omics insights into the function and evolution of sodium benzoate biodegradation pathways in Benzoatithermus flavus gen. nov., sp. nov. from hot spring.</title>
        <authorList>
            <person name="Hu C.-J."/>
            <person name="Li W.-J."/>
        </authorList>
    </citation>
    <scope>NUCLEOTIDE SEQUENCE [LARGE SCALE GENOMIC DNA]</scope>
    <source>
        <strain evidence="2 3">SYSU G07066</strain>
    </source>
</reference>
<evidence type="ECO:0000313" key="3">
    <source>
        <dbReference type="Proteomes" id="UP001375743"/>
    </source>
</evidence>
<gene>
    <name evidence="2" type="ORF">U1T56_23325</name>
</gene>
<evidence type="ECO:0000313" key="2">
    <source>
        <dbReference type="EMBL" id="MEK0086100.1"/>
    </source>
</evidence>
<evidence type="ECO:0000256" key="1">
    <source>
        <dbReference type="SAM" id="MobiDB-lite"/>
    </source>
</evidence>
<accession>A0ABU8Y0A0</accession>